<evidence type="ECO:0000313" key="2">
    <source>
        <dbReference type="Proteomes" id="UP001145742"/>
    </source>
</evidence>
<evidence type="ECO:0000313" key="1">
    <source>
        <dbReference type="EMBL" id="KAJ7404191.1"/>
    </source>
</evidence>
<name>A0ABQ9CQ75_9PASS</name>
<keyword evidence="2" id="KW-1185">Reference proteome</keyword>
<accession>A0ABQ9CQ75</accession>
<reference evidence="1" key="1">
    <citation type="submission" date="2019-10" db="EMBL/GenBank/DDBJ databases">
        <authorList>
            <person name="Soares A.E.R."/>
            <person name="Aleixo A."/>
            <person name="Schneider P."/>
            <person name="Miyaki C.Y."/>
            <person name="Schneider M.P."/>
            <person name="Mello C."/>
            <person name="Vasconcelos A.T.R."/>
        </authorList>
    </citation>
    <scope>NUCLEOTIDE SEQUENCE</scope>
    <source>
        <tissue evidence="1">Muscle</tissue>
    </source>
</reference>
<organism evidence="1 2">
    <name type="scientific">Willisornis vidua</name>
    <name type="common">Xingu scale-backed antbird</name>
    <dbReference type="NCBI Taxonomy" id="1566151"/>
    <lineage>
        <taxon>Eukaryota</taxon>
        <taxon>Metazoa</taxon>
        <taxon>Chordata</taxon>
        <taxon>Craniata</taxon>
        <taxon>Vertebrata</taxon>
        <taxon>Euteleostomi</taxon>
        <taxon>Archelosauria</taxon>
        <taxon>Archosauria</taxon>
        <taxon>Dinosauria</taxon>
        <taxon>Saurischia</taxon>
        <taxon>Theropoda</taxon>
        <taxon>Coelurosauria</taxon>
        <taxon>Aves</taxon>
        <taxon>Neognathae</taxon>
        <taxon>Neoaves</taxon>
        <taxon>Telluraves</taxon>
        <taxon>Australaves</taxon>
        <taxon>Passeriformes</taxon>
        <taxon>Thamnophilidae</taxon>
        <taxon>Willisornis</taxon>
    </lineage>
</organism>
<sequence length="71" mass="8079">MSGVDKNMLIRTEDTTMRGEVYMLKGGAAIHRDLDGLEDKANRNFITFKMYEQEKSQAVKRSGYLPPIKAL</sequence>
<dbReference type="Proteomes" id="UP001145742">
    <property type="component" value="Unassembled WGS sequence"/>
</dbReference>
<comment type="caution">
    <text evidence="1">The sequence shown here is derived from an EMBL/GenBank/DDBJ whole genome shotgun (WGS) entry which is preliminary data.</text>
</comment>
<gene>
    <name evidence="1" type="ORF">WISP_146855</name>
</gene>
<protein>
    <submittedName>
        <fullName evidence="1">Uncharacterized protein</fullName>
    </submittedName>
</protein>
<dbReference type="EMBL" id="WHWB01034784">
    <property type="protein sequence ID" value="KAJ7404191.1"/>
    <property type="molecule type" value="Genomic_DNA"/>
</dbReference>
<proteinExistence type="predicted"/>